<sequence length="265" mass="30486">MRIEVGEGLDIVGDIHACYDEFLILLEKLGYKQKDKGFFYHPNGRKLVSLGDVMSRGPKSILTMVFFLKHVEAGLAYMIDSNHGWKIARWLDGRNVQLRHGDEKVAEEFGLYEKEYGLQKTQDLKAKLKTLLLEAPSHYIVTENGKEKLVCTHAGIKDEYIGKENNKIKNFCRYGDVAGMDDKGKPIRRDWFEKHEGELKIVWGHDPKPEPFMKNNTINIDQGVVFGGKLTCYRYPEEQFVFVEALKNHSGKNDLDNPLYRCKAD</sequence>
<evidence type="ECO:0000313" key="3">
    <source>
        <dbReference type="Proteomes" id="UP000279909"/>
    </source>
</evidence>
<organism evidence="2 3">
    <name type="scientific">Lysinibacillus halotolerans</name>
    <dbReference type="NCBI Taxonomy" id="1368476"/>
    <lineage>
        <taxon>Bacteria</taxon>
        <taxon>Bacillati</taxon>
        <taxon>Bacillota</taxon>
        <taxon>Bacilli</taxon>
        <taxon>Bacillales</taxon>
        <taxon>Bacillaceae</taxon>
        <taxon>Lysinibacillus</taxon>
    </lineage>
</organism>
<dbReference type="Gene3D" id="3.60.21.10">
    <property type="match status" value="1"/>
</dbReference>
<dbReference type="PANTHER" id="PTHR42850">
    <property type="entry name" value="METALLOPHOSPHOESTERASE"/>
    <property type="match status" value="1"/>
</dbReference>
<dbReference type="InterPro" id="IPR041780">
    <property type="entry name" value="MPP_PrpE-like"/>
</dbReference>
<gene>
    <name evidence="2" type="ORF">EC501_12480</name>
</gene>
<dbReference type="InterPro" id="IPR050126">
    <property type="entry name" value="Ap4A_hydrolase"/>
</dbReference>
<evidence type="ECO:0000313" key="2">
    <source>
        <dbReference type="EMBL" id="RNC98018.1"/>
    </source>
</evidence>
<name>A0A3M8H6I8_9BACI</name>
<feature type="domain" description="Calcineurin-like phosphoesterase" evidence="1">
    <location>
        <begin position="11"/>
        <end position="209"/>
    </location>
</feature>
<evidence type="ECO:0000259" key="1">
    <source>
        <dbReference type="Pfam" id="PF00149"/>
    </source>
</evidence>
<dbReference type="Proteomes" id="UP000279909">
    <property type="component" value="Unassembled WGS sequence"/>
</dbReference>
<dbReference type="OrthoDB" id="9807890at2"/>
<dbReference type="PANTHER" id="PTHR42850:SF7">
    <property type="entry name" value="BIS(5'-NUCLEOSYL)-TETRAPHOSPHATASE PRPE [ASYMMETRICAL]"/>
    <property type="match status" value="1"/>
</dbReference>
<dbReference type="Pfam" id="PF00149">
    <property type="entry name" value="Metallophos"/>
    <property type="match status" value="1"/>
</dbReference>
<dbReference type="GO" id="GO:0016791">
    <property type="term" value="F:phosphatase activity"/>
    <property type="evidence" value="ECO:0007669"/>
    <property type="project" value="TreeGrafter"/>
</dbReference>
<dbReference type="EMBL" id="RHLQ01000032">
    <property type="protein sequence ID" value="RNC98018.1"/>
    <property type="molecule type" value="Genomic_DNA"/>
</dbReference>
<proteinExistence type="predicted"/>
<dbReference type="SUPFAM" id="SSF56300">
    <property type="entry name" value="Metallo-dependent phosphatases"/>
    <property type="match status" value="1"/>
</dbReference>
<dbReference type="InterPro" id="IPR029052">
    <property type="entry name" value="Metallo-depent_PP-like"/>
</dbReference>
<dbReference type="AlphaFoldDB" id="A0A3M8H6I8"/>
<dbReference type="RefSeq" id="WP_122972636.1">
    <property type="nucleotide sequence ID" value="NZ_RHLQ01000032.1"/>
</dbReference>
<accession>A0A3M8H6I8</accession>
<protein>
    <submittedName>
        <fullName evidence="2">Biotin transporter BioY</fullName>
    </submittedName>
</protein>
<reference evidence="2 3" key="1">
    <citation type="journal article" date="2014" name="Int. J. Syst. Evol. Microbiol.">
        <title>Lysinibacillus halotolerans sp. nov., isolated from saline-alkaline soil.</title>
        <authorList>
            <person name="Kong D."/>
            <person name="Wang Y."/>
            <person name="Zhao B."/>
            <person name="Li Y."/>
            <person name="Song J."/>
            <person name="Zhai Y."/>
            <person name="Zhang C."/>
            <person name="Wang H."/>
            <person name="Chen X."/>
            <person name="Zhao B."/>
            <person name="Ruan Z."/>
        </authorList>
    </citation>
    <scope>NUCLEOTIDE SEQUENCE [LARGE SCALE GENOMIC DNA]</scope>
    <source>
        <strain evidence="2 3">MCCC 1A12703</strain>
    </source>
</reference>
<dbReference type="GO" id="GO:0005737">
    <property type="term" value="C:cytoplasm"/>
    <property type="evidence" value="ECO:0007669"/>
    <property type="project" value="TreeGrafter"/>
</dbReference>
<comment type="caution">
    <text evidence="2">The sequence shown here is derived from an EMBL/GenBank/DDBJ whole genome shotgun (WGS) entry which is preliminary data.</text>
</comment>
<dbReference type="InterPro" id="IPR004843">
    <property type="entry name" value="Calcineurin-like_PHP"/>
</dbReference>
<keyword evidence="3" id="KW-1185">Reference proteome</keyword>
<dbReference type="CDD" id="cd07423">
    <property type="entry name" value="MPP_Prp_like"/>
    <property type="match status" value="1"/>
</dbReference>